<dbReference type="PROSITE" id="PS00101">
    <property type="entry name" value="HEXAPEP_TRANSFERASES"/>
    <property type="match status" value="2"/>
</dbReference>
<keyword evidence="3 10" id="KW-0808">Transferase</keyword>
<dbReference type="EC" id="2.3.1.191" evidence="10"/>
<dbReference type="GO" id="GO:0016020">
    <property type="term" value="C:membrane"/>
    <property type="evidence" value="ECO:0007669"/>
    <property type="project" value="GOC"/>
</dbReference>
<dbReference type="EMBL" id="UGOG01000001">
    <property type="protein sequence ID" value="STX61534.1"/>
    <property type="molecule type" value="Genomic_DNA"/>
</dbReference>
<reference evidence="9 11" key="1">
    <citation type="submission" date="2015-11" db="EMBL/GenBank/DDBJ databases">
        <title>Genomic analysis of 38 Legionella species identifies large and diverse effector repertoires.</title>
        <authorList>
            <person name="Burstein D."/>
            <person name="Amaro F."/>
            <person name="Zusman T."/>
            <person name="Lifshitz Z."/>
            <person name="Cohen O."/>
            <person name="Gilbert J.A."/>
            <person name="Pupko T."/>
            <person name="Shuman H.A."/>
            <person name="Segal G."/>
        </authorList>
    </citation>
    <scope>NUCLEOTIDE SEQUENCE [LARGE SCALE GENOMIC DNA]</scope>
    <source>
        <strain evidence="9 11">ATCC 43877</strain>
    </source>
</reference>
<dbReference type="SUPFAM" id="SSF51161">
    <property type="entry name" value="Trimeric LpxA-like enzymes"/>
    <property type="match status" value="1"/>
</dbReference>
<keyword evidence="5" id="KW-0443">Lipid metabolism</keyword>
<evidence type="ECO:0000256" key="1">
    <source>
        <dbReference type="ARBA" id="ARBA00022516"/>
    </source>
</evidence>
<sequence length="347" mass="36621">MLTLAQLADILDGVWHGNASHAIFGLSSLARATSRDVAYFDNPLLYNTLGHTAAGAVILKAEHVPLCPVNSIAVSNPLASMTEAVKLFSSAQSPNRGIHETVRIHHSAQIGNQVSIGAYSVIGEDVHIADGVILGSNTVIESAVSIGEDSRIGCGVMIHSGCRLGRNVRINSGCIIGSSPFNYYKEHGVWQQGPDIGAVILSDEVHLGANTVIDRGALGDTYLAEGVCVDNLVQIAHDVYIGSNTAIAGCAAVGAYAHIGSDCIIGGASSIAANVRLGENIVITGMSTVSKSIAKSGIYSSGTMAHEHNRWRKNAARFKRLDDYITRMGALEKKLRNDDPSIQVQQE</sequence>
<dbReference type="Proteomes" id="UP000054985">
    <property type="component" value="Unassembled WGS sequence"/>
</dbReference>
<dbReference type="Gene3D" id="2.160.10.10">
    <property type="entry name" value="Hexapeptide repeat proteins"/>
    <property type="match status" value="1"/>
</dbReference>
<dbReference type="InterPro" id="IPR001451">
    <property type="entry name" value="Hexapep"/>
</dbReference>
<proteinExistence type="predicted"/>
<accession>A0A378JSF2</accession>
<dbReference type="InterPro" id="IPR018357">
    <property type="entry name" value="Hexapep_transf_CS"/>
</dbReference>
<dbReference type="Pfam" id="PF25087">
    <property type="entry name" value="GMPPB_C"/>
    <property type="match status" value="1"/>
</dbReference>
<feature type="domain" description="Mannose-1-phosphate guanyltransferase C-terminal" evidence="8">
    <location>
        <begin position="95"/>
        <end position="178"/>
    </location>
</feature>
<evidence type="ECO:0000313" key="11">
    <source>
        <dbReference type="Proteomes" id="UP000054985"/>
    </source>
</evidence>
<evidence type="ECO:0000313" key="9">
    <source>
        <dbReference type="EMBL" id="KTD35616.1"/>
    </source>
</evidence>
<dbReference type="NCBIfam" id="NF002060">
    <property type="entry name" value="PRK00892.1"/>
    <property type="match status" value="1"/>
</dbReference>
<reference evidence="10 12" key="2">
    <citation type="submission" date="2018-06" db="EMBL/GenBank/DDBJ databases">
        <authorList>
            <consortium name="Pathogen Informatics"/>
            <person name="Doyle S."/>
        </authorList>
    </citation>
    <scope>NUCLEOTIDE SEQUENCE [LARGE SCALE GENOMIC DNA]</scope>
    <source>
        <strain evidence="10 12">NCTC12239</strain>
    </source>
</reference>
<evidence type="ECO:0000256" key="4">
    <source>
        <dbReference type="ARBA" id="ARBA00022737"/>
    </source>
</evidence>
<keyword evidence="4" id="KW-0677">Repeat</keyword>
<dbReference type="InterPro" id="IPR011004">
    <property type="entry name" value="Trimer_LpxA-like_sf"/>
</dbReference>
<dbReference type="GO" id="GO:0009245">
    <property type="term" value="P:lipid A biosynthetic process"/>
    <property type="evidence" value="ECO:0007669"/>
    <property type="project" value="UniProtKB-KW"/>
</dbReference>
<evidence type="ECO:0000256" key="5">
    <source>
        <dbReference type="ARBA" id="ARBA00023098"/>
    </source>
</evidence>
<dbReference type="Proteomes" id="UP000254040">
    <property type="component" value="Unassembled WGS sequence"/>
</dbReference>
<keyword evidence="1" id="KW-0444">Lipid biosynthesis</keyword>
<dbReference type="Gene3D" id="1.20.5.170">
    <property type="match status" value="1"/>
</dbReference>
<dbReference type="OrthoDB" id="9784739at2"/>
<keyword evidence="2" id="KW-0441">Lipid A biosynthesis</keyword>
<name>A0A378JSF2_9GAMM</name>
<dbReference type="RefSeq" id="WP_028383703.1">
    <property type="nucleotide sequence ID" value="NZ_CAAAJG010000054.1"/>
</dbReference>
<dbReference type="InterPro" id="IPR056729">
    <property type="entry name" value="GMPPB_C"/>
</dbReference>
<organism evidence="10 12">
    <name type="scientific">Legionella moravica</name>
    <dbReference type="NCBI Taxonomy" id="39962"/>
    <lineage>
        <taxon>Bacteria</taxon>
        <taxon>Pseudomonadati</taxon>
        <taxon>Pseudomonadota</taxon>
        <taxon>Gammaproteobacteria</taxon>
        <taxon>Legionellales</taxon>
        <taxon>Legionellaceae</taxon>
        <taxon>Legionella</taxon>
    </lineage>
</organism>
<protein>
    <submittedName>
        <fullName evidence="10">UDP-3-O-[3-hydroxymyristoyl] glucosamine N-acyltransferase</fullName>
        <ecNumber evidence="10">2.3.1.-</ecNumber>
        <ecNumber evidence="10">2.3.1.191</ecNumber>
    </submittedName>
</protein>
<evidence type="ECO:0000259" key="8">
    <source>
        <dbReference type="Pfam" id="PF25087"/>
    </source>
</evidence>
<dbReference type="PANTHER" id="PTHR43378">
    <property type="entry name" value="UDP-3-O-ACYLGLUCOSAMINE N-ACYLTRANSFERASE"/>
    <property type="match status" value="1"/>
</dbReference>
<evidence type="ECO:0000313" key="10">
    <source>
        <dbReference type="EMBL" id="STX61534.1"/>
    </source>
</evidence>
<evidence type="ECO:0000313" key="12">
    <source>
        <dbReference type="Proteomes" id="UP000254040"/>
    </source>
</evidence>
<evidence type="ECO:0000256" key="3">
    <source>
        <dbReference type="ARBA" id="ARBA00022679"/>
    </source>
</evidence>
<gene>
    <name evidence="10" type="primary">lpxD_2</name>
    <name evidence="9" type="synonym">lpxD_1</name>
    <name evidence="9" type="ORF">Lmor_1063</name>
    <name evidence="10" type="ORF">NCTC12239_00449</name>
</gene>
<dbReference type="InterPro" id="IPR007691">
    <property type="entry name" value="LpxD"/>
</dbReference>
<dbReference type="GO" id="GO:0016410">
    <property type="term" value="F:N-acyltransferase activity"/>
    <property type="evidence" value="ECO:0007669"/>
    <property type="project" value="InterPro"/>
</dbReference>
<evidence type="ECO:0000256" key="6">
    <source>
        <dbReference type="ARBA" id="ARBA00023315"/>
    </source>
</evidence>
<evidence type="ECO:0000256" key="2">
    <source>
        <dbReference type="ARBA" id="ARBA00022556"/>
    </source>
</evidence>
<keyword evidence="6 10" id="KW-0012">Acyltransferase</keyword>
<dbReference type="NCBIfam" id="TIGR01853">
    <property type="entry name" value="lipid_A_lpxD"/>
    <property type="match status" value="1"/>
</dbReference>
<dbReference type="Pfam" id="PF14602">
    <property type="entry name" value="Hexapep_2"/>
    <property type="match status" value="1"/>
</dbReference>
<dbReference type="CDD" id="cd03352">
    <property type="entry name" value="LbH_LpxD"/>
    <property type="match status" value="1"/>
</dbReference>
<dbReference type="GO" id="GO:0103118">
    <property type="term" value="F:UDP-3-O-[(3R)-3-hydroxyacyl]-glucosamine N-acyltransferase activity"/>
    <property type="evidence" value="ECO:0007669"/>
    <property type="project" value="UniProtKB-EC"/>
</dbReference>
<dbReference type="InterPro" id="IPR020573">
    <property type="entry name" value="UDP_GlcNAc_AcTrfase_non-rep"/>
</dbReference>
<dbReference type="Pfam" id="PF04613">
    <property type="entry name" value="LpxD"/>
    <property type="match status" value="1"/>
</dbReference>
<keyword evidence="11" id="KW-1185">Reference proteome</keyword>
<dbReference type="PANTHER" id="PTHR43378:SF2">
    <property type="entry name" value="UDP-3-O-ACYLGLUCOSAMINE N-ACYLTRANSFERASE 1, MITOCHONDRIAL-RELATED"/>
    <property type="match status" value="1"/>
</dbReference>
<dbReference type="AlphaFoldDB" id="A0A378JSF2"/>
<feature type="domain" description="UDP-3-O-[3-hydroxymyristoyl] glucosamine N-acyltransferase non-repeat region" evidence="7">
    <location>
        <begin position="22"/>
        <end position="87"/>
    </location>
</feature>
<dbReference type="EC" id="2.3.1.-" evidence="10"/>
<evidence type="ECO:0000259" key="7">
    <source>
        <dbReference type="Pfam" id="PF04613"/>
    </source>
</evidence>
<dbReference type="EMBL" id="LNYN01000014">
    <property type="protein sequence ID" value="KTD35616.1"/>
    <property type="molecule type" value="Genomic_DNA"/>
</dbReference>
<dbReference type="Gene3D" id="3.40.1390.10">
    <property type="entry name" value="MurE/MurF, N-terminal domain"/>
    <property type="match status" value="1"/>
</dbReference>
<dbReference type="STRING" id="39962.Lmor_1063"/>